<dbReference type="Proteomes" id="UP000050640">
    <property type="component" value="Unplaced"/>
</dbReference>
<dbReference type="Pfam" id="PF02995">
    <property type="entry name" value="DUF229"/>
    <property type="match status" value="2"/>
</dbReference>
<dbReference type="GO" id="GO:0005615">
    <property type="term" value="C:extracellular space"/>
    <property type="evidence" value="ECO:0007669"/>
    <property type="project" value="TreeGrafter"/>
</dbReference>
<dbReference type="InterPro" id="IPR004245">
    <property type="entry name" value="DUF229"/>
</dbReference>
<keyword evidence="1" id="KW-1185">Reference proteome</keyword>
<proteinExistence type="predicted"/>
<dbReference type="SUPFAM" id="SSF53649">
    <property type="entry name" value="Alkaline phosphatase-like"/>
    <property type="match status" value="1"/>
</dbReference>
<protein>
    <submittedName>
        <fullName evidence="2">Sulfatase domain-containing protein</fullName>
    </submittedName>
</protein>
<dbReference type="WBParaSite" id="EEL_0001072201-mRNA-1">
    <property type="protein sequence ID" value="EEL_0001072201-mRNA-1"/>
    <property type="gene ID" value="EEL_0001072201"/>
</dbReference>
<evidence type="ECO:0000313" key="2">
    <source>
        <dbReference type="WBParaSite" id="EEL_0001072201-mRNA-1"/>
    </source>
</evidence>
<evidence type="ECO:0000313" key="1">
    <source>
        <dbReference type="Proteomes" id="UP000050640"/>
    </source>
</evidence>
<sequence>MERYRYNTSKFLLAFHSVLSHDDVNLVEVADEDTMLNLKKLKESGALDNALVIVMADHGHRFAKFRATHQGQLEERLPFFSLSLPKKFRESDRGRTAWKNLKANKERLVTPFDIHATLLNILHWPTEQELNTMGDAGIEMHWCTCLNWESAMDDKEQTNISVMLSKAVVQTINSHTKSQRHLCAPLKLVKLESAWRLVPHENLLKYKDTKDADGFVPNLVAKTKAAFAHYQLRFTTKPGNALYEATVQYDILKNTVTVDMTSISHVNRYGDLSHCIMDINYFLAAYCVCYDKIDGILN</sequence>
<accession>A0A0R3S7F0</accession>
<dbReference type="AlphaFoldDB" id="A0A0R3S7F0"/>
<dbReference type="PANTHER" id="PTHR10974:SF1">
    <property type="entry name" value="FI08016P-RELATED"/>
    <property type="match status" value="1"/>
</dbReference>
<dbReference type="PANTHER" id="PTHR10974">
    <property type="entry name" value="FI08016P-RELATED"/>
    <property type="match status" value="1"/>
</dbReference>
<dbReference type="Gene3D" id="3.40.720.10">
    <property type="entry name" value="Alkaline Phosphatase, subunit A"/>
    <property type="match status" value="1"/>
</dbReference>
<dbReference type="InterPro" id="IPR017850">
    <property type="entry name" value="Alkaline_phosphatase_core_sf"/>
</dbReference>
<organism evidence="1 2">
    <name type="scientific">Elaeophora elaphi</name>
    <dbReference type="NCBI Taxonomy" id="1147741"/>
    <lineage>
        <taxon>Eukaryota</taxon>
        <taxon>Metazoa</taxon>
        <taxon>Ecdysozoa</taxon>
        <taxon>Nematoda</taxon>
        <taxon>Chromadorea</taxon>
        <taxon>Rhabditida</taxon>
        <taxon>Spirurina</taxon>
        <taxon>Spiruromorpha</taxon>
        <taxon>Filarioidea</taxon>
        <taxon>Onchocercidae</taxon>
        <taxon>Elaeophora</taxon>
    </lineage>
</organism>
<name>A0A0R3S7F0_9BILA</name>
<reference evidence="2" key="1">
    <citation type="submission" date="2017-02" db="UniProtKB">
        <authorList>
            <consortium name="WormBaseParasite"/>
        </authorList>
    </citation>
    <scope>IDENTIFICATION</scope>
</reference>
<dbReference type="STRING" id="1147741.A0A0R3S7F0"/>